<dbReference type="AlphaFoldDB" id="A0A286RCX1"/>
<evidence type="ECO:0000313" key="1">
    <source>
        <dbReference type="EMBL" id="ASV73809.1"/>
    </source>
</evidence>
<accession>A0A286RCX1</accession>
<dbReference type="Proteomes" id="UP000215086">
    <property type="component" value="Chromosome"/>
</dbReference>
<name>A0A286RCX1_9BACT</name>
<protein>
    <submittedName>
        <fullName evidence="1">Uncharacterized protein</fullName>
    </submittedName>
</protein>
<evidence type="ECO:0000313" key="2">
    <source>
        <dbReference type="Proteomes" id="UP000215086"/>
    </source>
</evidence>
<organism evidence="1 2">
    <name type="scientific">Thermogutta terrifontis</name>
    <dbReference type="NCBI Taxonomy" id="1331910"/>
    <lineage>
        <taxon>Bacteria</taxon>
        <taxon>Pseudomonadati</taxon>
        <taxon>Planctomycetota</taxon>
        <taxon>Planctomycetia</taxon>
        <taxon>Pirellulales</taxon>
        <taxon>Thermoguttaceae</taxon>
        <taxon>Thermogutta</taxon>
    </lineage>
</organism>
<proteinExistence type="predicted"/>
<reference evidence="1 2" key="1">
    <citation type="journal article" name="Front. Microbiol.">
        <title>Sugar Metabolism of the First Thermophilic Planctomycete Thermogutta terrifontis: Comparative Genomic and Transcriptomic Approaches.</title>
        <authorList>
            <person name="Elcheninov A.G."/>
            <person name="Menzel P."/>
            <person name="Gudbergsdottir S.R."/>
            <person name="Slesarev A.I."/>
            <person name="Kadnikov V.V."/>
            <person name="Krogh A."/>
            <person name="Bonch-Osmolovskaya E.A."/>
            <person name="Peng X."/>
            <person name="Kublanov I.V."/>
        </authorList>
    </citation>
    <scope>NUCLEOTIDE SEQUENCE [LARGE SCALE GENOMIC DNA]</scope>
    <source>
        <strain evidence="1 2">R1</strain>
    </source>
</reference>
<dbReference type="KEGG" id="ttf:THTE_1207"/>
<keyword evidence="2" id="KW-1185">Reference proteome</keyword>
<dbReference type="EMBL" id="CP018477">
    <property type="protein sequence ID" value="ASV73809.1"/>
    <property type="molecule type" value="Genomic_DNA"/>
</dbReference>
<gene>
    <name evidence="1" type="ORF">THTE_1207</name>
</gene>
<sequence length="48" mass="5088">MLGPSLDVGSSIPFPRARQACPSEKILEGCACWVGDVRFDDGSVFTGD</sequence>